<dbReference type="PANTHER" id="PTHR42889:SF1">
    <property type="entry name" value="BLR3681 PROTEIN"/>
    <property type="match status" value="1"/>
</dbReference>
<dbReference type="Pfam" id="PF04909">
    <property type="entry name" value="Amidohydro_2"/>
    <property type="match status" value="1"/>
</dbReference>
<organism evidence="2 3">
    <name type="scientific">Amycolatopsis ultiminotia</name>
    <dbReference type="NCBI Taxonomy" id="543629"/>
    <lineage>
        <taxon>Bacteria</taxon>
        <taxon>Bacillati</taxon>
        <taxon>Actinomycetota</taxon>
        <taxon>Actinomycetes</taxon>
        <taxon>Pseudonocardiales</taxon>
        <taxon>Pseudonocardiaceae</taxon>
        <taxon>Amycolatopsis</taxon>
    </lineage>
</organism>
<sequence>MPTVLLHLCGGVGLVEVLTDHQTPADNDLAAFAGAEQAAGVVRIDDIDGAAGRYPEMNFEIVHAGMAFTRETALALARFPNVYANLEVTSLLLLHSPKLFEEVLAEFMLWGGPDKTIFSDGTMFVHTQAFLERFVDFQFSEETLAGLGLAPLTREDKAKILGLNYARVVGLDVEAARTAIAGDRFERAGEKGRPEPYAAWKREFENDPVGLRR</sequence>
<accession>A0ABP6W6S3</accession>
<gene>
    <name evidence="2" type="ORF">GCM10022222_31750</name>
</gene>
<dbReference type="SUPFAM" id="SSF51556">
    <property type="entry name" value="Metallo-dependent hydrolases"/>
    <property type="match status" value="1"/>
</dbReference>
<keyword evidence="3" id="KW-1185">Reference proteome</keyword>
<evidence type="ECO:0000259" key="1">
    <source>
        <dbReference type="Pfam" id="PF04909"/>
    </source>
</evidence>
<dbReference type="Gene3D" id="3.20.20.140">
    <property type="entry name" value="Metal-dependent hydrolases"/>
    <property type="match status" value="1"/>
</dbReference>
<feature type="domain" description="Amidohydrolase-related" evidence="1">
    <location>
        <begin position="16"/>
        <end position="171"/>
    </location>
</feature>
<dbReference type="InterPro" id="IPR032466">
    <property type="entry name" value="Metal_Hydrolase"/>
</dbReference>
<dbReference type="InterPro" id="IPR006680">
    <property type="entry name" value="Amidohydro-rel"/>
</dbReference>
<comment type="caution">
    <text evidence="2">The sequence shown here is derived from an EMBL/GenBank/DDBJ whole genome shotgun (WGS) entry which is preliminary data.</text>
</comment>
<protein>
    <recommendedName>
        <fullName evidence="1">Amidohydrolase-related domain-containing protein</fullName>
    </recommendedName>
</protein>
<evidence type="ECO:0000313" key="2">
    <source>
        <dbReference type="EMBL" id="GAA3545770.1"/>
    </source>
</evidence>
<dbReference type="EMBL" id="BAAAZN010000006">
    <property type="protein sequence ID" value="GAA3545770.1"/>
    <property type="molecule type" value="Genomic_DNA"/>
</dbReference>
<reference evidence="3" key="1">
    <citation type="journal article" date="2019" name="Int. J. Syst. Evol. Microbiol.">
        <title>The Global Catalogue of Microorganisms (GCM) 10K type strain sequencing project: providing services to taxonomists for standard genome sequencing and annotation.</title>
        <authorList>
            <consortium name="The Broad Institute Genomics Platform"/>
            <consortium name="The Broad Institute Genome Sequencing Center for Infectious Disease"/>
            <person name="Wu L."/>
            <person name="Ma J."/>
        </authorList>
    </citation>
    <scope>NUCLEOTIDE SEQUENCE [LARGE SCALE GENOMIC DNA]</scope>
    <source>
        <strain evidence="3">JCM 16898</strain>
    </source>
</reference>
<dbReference type="Proteomes" id="UP001500689">
    <property type="component" value="Unassembled WGS sequence"/>
</dbReference>
<dbReference type="RefSeq" id="WP_344860333.1">
    <property type="nucleotide sequence ID" value="NZ_BAAAZN010000006.1"/>
</dbReference>
<evidence type="ECO:0000313" key="3">
    <source>
        <dbReference type="Proteomes" id="UP001500689"/>
    </source>
</evidence>
<dbReference type="PANTHER" id="PTHR42889">
    <property type="entry name" value="BLR3681 PROTEIN"/>
    <property type="match status" value="1"/>
</dbReference>
<proteinExistence type="predicted"/>
<name>A0ABP6W6S3_9PSEU</name>